<evidence type="ECO:0000256" key="6">
    <source>
        <dbReference type="ARBA" id="ARBA00023134"/>
    </source>
</evidence>
<dbReference type="Proteomes" id="UP000199116">
    <property type="component" value="Unassembled WGS sequence"/>
</dbReference>
<evidence type="ECO:0000256" key="2">
    <source>
        <dbReference type="ARBA" id="ARBA00012387"/>
    </source>
</evidence>
<proteinExistence type="inferred from homology"/>
<feature type="domain" description="Nucleotidyl transferase" evidence="8">
    <location>
        <begin position="8"/>
        <end position="286"/>
    </location>
</feature>
<dbReference type="PANTHER" id="PTHR46390">
    <property type="entry name" value="MANNOSE-1-PHOSPHATE GUANYLYLTRANSFERASE"/>
    <property type="match status" value="1"/>
</dbReference>
<dbReference type="RefSeq" id="WP_075324988.1">
    <property type="nucleotide sequence ID" value="NZ_FOOH01000027.1"/>
</dbReference>
<keyword evidence="3 10" id="KW-0808">Transferase</keyword>
<protein>
    <recommendedName>
        <fullName evidence="2">mannose-1-phosphate guanylyltransferase</fullName>
        <ecNumber evidence="2">2.7.7.13</ecNumber>
    </recommendedName>
</protein>
<dbReference type="InterPro" id="IPR051161">
    <property type="entry name" value="Mannose-6P_isomerase_type2"/>
</dbReference>
<dbReference type="SUPFAM" id="SSF159283">
    <property type="entry name" value="Guanosine diphospho-D-mannose pyrophosphorylase/mannose-6-phosphate isomerase linker domain"/>
    <property type="match status" value="1"/>
</dbReference>
<dbReference type="InterPro" id="IPR005835">
    <property type="entry name" value="NTP_transferase_dom"/>
</dbReference>
<keyword evidence="6" id="KW-0342">GTP-binding</keyword>
<organism evidence="10 11">
    <name type="scientific">Salegentibacter agarivorans</name>
    <dbReference type="NCBI Taxonomy" id="345907"/>
    <lineage>
        <taxon>Bacteria</taxon>
        <taxon>Pseudomonadati</taxon>
        <taxon>Bacteroidota</taxon>
        <taxon>Flavobacteriia</taxon>
        <taxon>Flavobacteriales</taxon>
        <taxon>Flavobacteriaceae</taxon>
        <taxon>Salegentibacter</taxon>
    </lineage>
</organism>
<evidence type="ECO:0000313" key="10">
    <source>
        <dbReference type="EMBL" id="SFG10752.1"/>
    </source>
</evidence>
<comment type="similarity">
    <text evidence="1">Belongs to the mannose-6-phosphate isomerase type 2 family.</text>
</comment>
<evidence type="ECO:0000256" key="5">
    <source>
        <dbReference type="ARBA" id="ARBA00022741"/>
    </source>
</evidence>
<dbReference type="EC" id="2.7.7.13" evidence="2"/>
<evidence type="ECO:0000259" key="9">
    <source>
        <dbReference type="Pfam" id="PF22640"/>
    </source>
</evidence>
<dbReference type="GO" id="GO:0004475">
    <property type="term" value="F:mannose-1-phosphate guanylyltransferase (GTP) activity"/>
    <property type="evidence" value="ECO:0007669"/>
    <property type="project" value="UniProtKB-EC"/>
</dbReference>
<dbReference type="GO" id="GO:0005525">
    <property type="term" value="F:GTP binding"/>
    <property type="evidence" value="ECO:0007669"/>
    <property type="project" value="UniProtKB-KW"/>
</dbReference>
<name>A0A1I2P3I2_9FLAO</name>
<dbReference type="SUPFAM" id="SSF53448">
    <property type="entry name" value="Nucleotide-diphospho-sugar transferases"/>
    <property type="match status" value="1"/>
</dbReference>
<dbReference type="Gene3D" id="3.90.550.10">
    <property type="entry name" value="Spore Coat Polysaccharide Biosynthesis Protein SpsA, Chain A"/>
    <property type="match status" value="1"/>
</dbReference>
<keyword evidence="11" id="KW-1185">Reference proteome</keyword>
<gene>
    <name evidence="10" type="ORF">SAMN04488033_12722</name>
</gene>
<dbReference type="InterPro" id="IPR054566">
    <property type="entry name" value="ManC/GMP-like_b-helix"/>
</dbReference>
<dbReference type="Pfam" id="PF22640">
    <property type="entry name" value="ManC_GMP_beta-helix"/>
    <property type="match status" value="1"/>
</dbReference>
<evidence type="ECO:0000256" key="3">
    <source>
        <dbReference type="ARBA" id="ARBA00022679"/>
    </source>
</evidence>
<keyword evidence="4 10" id="KW-0548">Nucleotidyltransferase</keyword>
<dbReference type="AlphaFoldDB" id="A0A1I2P3I2"/>
<evidence type="ECO:0000256" key="4">
    <source>
        <dbReference type="ARBA" id="ARBA00022695"/>
    </source>
</evidence>
<dbReference type="GO" id="GO:0009298">
    <property type="term" value="P:GDP-mannose biosynthetic process"/>
    <property type="evidence" value="ECO:0007669"/>
    <property type="project" value="TreeGrafter"/>
</dbReference>
<comment type="catalytic activity">
    <reaction evidence="7">
        <text>alpha-D-mannose 1-phosphate + GTP + H(+) = GDP-alpha-D-mannose + diphosphate</text>
        <dbReference type="Rhea" id="RHEA:15229"/>
        <dbReference type="ChEBI" id="CHEBI:15378"/>
        <dbReference type="ChEBI" id="CHEBI:33019"/>
        <dbReference type="ChEBI" id="CHEBI:37565"/>
        <dbReference type="ChEBI" id="CHEBI:57527"/>
        <dbReference type="ChEBI" id="CHEBI:58409"/>
        <dbReference type="EC" id="2.7.7.13"/>
    </reaction>
</comment>
<dbReference type="InterPro" id="IPR029044">
    <property type="entry name" value="Nucleotide-diphossugar_trans"/>
</dbReference>
<dbReference type="CDD" id="cd02509">
    <property type="entry name" value="GDP-M1P_Guanylyltransferase"/>
    <property type="match status" value="1"/>
</dbReference>
<dbReference type="PANTHER" id="PTHR46390:SF1">
    <property type="entry name" value="MANNOSE-1-PHOSPHATE GUANYLYLTRANSFERASE"/>
    <property type="match status" value="1"/>
</dbReference>
<evidence type="ECO:0000256" key="1">
    <source>
        <dbReference type="ARBA" id="ARBA00006115"/>
    </source>
</evidence>
<dbReference type="FunFam" id="3.90.550.10:FF:000046">
    <property type="entry name" value="Mannose-1-phosphate guanylyltransferase (GDP)"/>
    <property type="match status" value="1"/>
</dbReference>
<dbReference type="EMBL" id="FOOH01000027">
    <property type="protein sequence ID" value="SFG10752.1"/>
    <property type="molecule type" value="Genomic_DNA"/>
</dbReference>
<reference evidence="11" key="1">
    <citation type="submission" date="2016-10" db="EMBL/GenBank/DDBJ databases">
        <authorList>
            <person name="Varghese N."/>
            <person name="Submissions S."/>
        </authorList>
    </citation>
    <scope>NUCLEOTIDE SEQUENCE [LARGE SCALE GENOMIC DNA]</scope>
    <source>
        <strain evidence="11">DSM 23515</strain>
    </source>
</reference>
<evidence type="ECO:0000259" key="8">
    <source>
        <dbReference type="Pfam" id="PF00483"/>
    </source>
</evidence>
<sequence>MKNTNHYAILMAGGIGSRFWPVSTSKYPKQFQDILGVGSTLIQTTFHRLVKLMPVENIIILTHKEYKDVVKEQLPRVKEEQIVLEPKMRNTAPSILLGALKIKKKNKDALILVAPSDHWIQGDLEFQENIEEAFQIVAENDKLITLGIEPTFPNTGYGYIKYNEEEGNGAKPVLKFTEKPTFKKAETFLKEGNYAWNAGIFIWSAEFILKSFKEHQPETFRLFEAGNDVYNTNEEQKFLDENYHKAQNVSIDYAIMEKSDSVFVIPAKFKWNDLGTWKSLEDELPQDEYNNTIVNGRLLPFESTGNIIKTQNNKAVVLEGLNDYVVVENDAVLLIFPKEKIQDIKEIREKAIEKFGEDLG</sequence>
<dbReference type="Pfam" id="PF00483">
    <property type="entry name" value="NTP_transferase"/>
    <property type="match status" value="1"/>
</dbReference>
<feature type="domain" description="MannoseP isomerase/GMP-like beta-helix" evidence="9">
    <location>
        <begin position="300"/>
        <end position="348"/>
    </location>
</feature>
<evidence type="ECO:0000313" key="11">
    <source>
        <dbReference type="Proteomes" id="UP000199116"/>
    </source>
</evidence>
<keyword evidence="5" id="KW-0547">Nucleotide-binding</keyword>
<accession>A0A1I2P3I2</accession>
<dbReference type="InterPro" id="IPR049577">
    <property type="entry name" value="GMPP_N"/>
</dbReference>
<evidence type="ECO:0000256" key="7">
    <source>
        <dbReference type="ARBA" id="ARBA00047343"/>
    </source>
</evidence>